<sequence>MARVRIDWLLAGLAILIPTSSLPLAWGQDEAGLPPPVEHPVAFEEQIRPILAERCLSCHGPDRRKGGLRLDNRADALAGGDSGPVIEPGDGAKSLLVEKVAGLDPLSVMPPSGDPLTRDQVALIRSWIDQGAEWSEDDTPAEAPRSDHWAFRAPVLPEPPEVRDFGWPRNPIDRFILARLESEGLSPAPEADRSTLIRRLSLDLIGLPPTPEQVDAFLEDESPTAFESLVDRLLASPHYGERWGRRWLDLARYADTNGYEKDRERSIWPYRNWVIDALNADMPFDQFSIEQLAGDLLPGATTAQRIATGFHRNTMINEEGGIDVEEFRFASIVDRVATTGSTWLGLTVGCAQCHSHKYDPITQREYYQLFAFLNNADEPELPVPDPEIARRRAEIQAEIDTIVAGLADRFPLPDRRAPGLTDDEARRQHLAEAMARWEASLRTHDWTPISPTRLSSKNGATMEVLEDSSVLVSGDKPNQDVYTVELETDLTGITGLRLEVLPHESLPDGGPGRAPLFSVGDFLLTEFEVDAVPEEGETARVAIANASEDYSEQGHPAAKAVDEVPDTGWNVKGAIGRPHAAVFGFAEPVGDGSRTTLVLTMRQEYIHQMTIGRFRVSITTDPAPIVASGLPADVEAIARVPAPERSEKERERITRYYLSIAPELAEQHEEIARLREALPDFPTTMVMQERRPEHARTTHLHRRGEFLSPEEAVEPGVPAVLHPLPEGEPRDRLTFARWIASEENPMVARVTVNRLWEGHFGRGIVATVDDFGTRGEPPSHPGLLDWLAVTFMERGWSLKEMHRLIVTSATYRQASDVSPTLLERDPENVLLARGPRVRLDAELVRDLALSASGLLVETVGGPSVYPPQPDGVTALAYGGPAWPTSTGPDRYRRGLYTFTKRTAPFAAFITFDAPTSEVTCPRRERSNTPLQALTLLNDPVFVEAAQALARRVAREVPQDDDEQRAVRAFRLCLARRPDATEIAAILDFLAVQRARLEAGELDARAIAGTDNEDAVELAAWTVVARALLNLDETITPE</sequence>
<dbReference type="PANTHER" id="PTHR35889">
    <property type="entry name" value="CYCLOINULO-OLIGOSACCHARIDE FRUCTANOTRANSFERASE-RELATED"/>
    <property type="match status" value="1"/>
</dbReference>
<keyword evidence="2 4" id="KW-0479">Metal-binding</keyword>
<comment type="caution">
    <text evidence="6">The sequence shown here is derived from an EMBL/GenBank/DDBJ whole genome shotgun (WGS) entry which is preliminary data.</text>
</comment>
<name>A0A432MIT7_9BACT</name>
<evidence type="ECO:0000256" key="4">
    <source>
        <dbReference type="PROSITE-ProRule" id="PRU00433"/>
    </source>
</evidence>
<gene>
    <name evidence="6" type="ORF">TsocGM_12960</name>
</gene>
<organism evidence="6 7">
    <name type="scientific">Tautonia sociabilis</name>
    <dbReference type="NCBI Taxonomy" id="2080755"/>
    <lineage>
        <taxon>Bacteria</taxon>
        <taxon>Pseudomonadati</taxon>
        <taxon>Planctomycetota</taxon>
        <taxon>Planctomycetia</taxon>
        <taxon>Isosphaerales</taxon>
        <taxon>Isosphaeraceae</taxon>
        <taxon>Tautonia</taxon>
    </lineage>
</organism>
<dbReference type="SUPFAM" id="SSF46626">
    <property type="entry name" value="Cytochrome c"/>
    <property type="match status" value="1"/>
</dbReference>
<protein>
    <submittedName>
        <fullName evidence="6">DUF1553 domain-containing protein</fullName>
    </submittedName>
</protein>
<dbReference type="InterPro" id="IPR011444">
    <property type="entry name" value="DUF1549"/>
</dbReference>
<dbReference type="InterPro" id="IPR009056">
    <property type="entry name" value="Cyt_c-like_dom"/>
</dbReference>
<dbReference type="OrthoDB" id="127107at2"/>
<dbReference type="InterPro" id="IPR036909">
    <property type="entry name" value="Cyt_c-like_dom_sf"/>
</dbReference>
<dbReference type="AlphaFoldDB" id="A0A432MIT7"/>
<dbReference type="RefSeq" id="WP_126725797.1">
    <property type="nucleotide sequence ID" value="NZ_RYZH01000023.1"/>
</dbReference>
<dbReference type="Proteomes" id="UP000280296">
    <property type="component" value="Unassembled WGS sequence"/>
</dbReference>
<reference evidence="6 7" key="2">
    <citation type="submission" date="2019-01" db="EMBL/GenBank/DDBJ databases">
        <title>Tautonia sociabilis, a novel thermotolerant planctomycete of Isosphaeraceae family, isolated from a 4000 m deep subterranean habitat.</title>
        <authorList>
            <person name="Kovaleva O.L."/>
            <person name="Elcheninov A.G."/>
            <person name="Van Heerden E."/>
            <person name="Toshchakov S.V."/>
            <person name="Novikov A."/>
            <person name="Bonch-Osmolovskaya E.A."/>
            <person name="Kublanov I.V."/>
        </authorList>
    </citation>
    <scope>NUCLEOTIDE SEQUENCE [LARGE SCALE GENOMIC DNA]</scope>
    <source>
        <strain evidence="6 7">GM2012</strain>
    </source>
</reference>
<dbReference type="PROSITE" id="PS51007">
    <property type="entry name" value="CYTC"/>
    <property type="match status" value="1"/>
</dbReference>
<dbReference type="Pfam" id="PF07583">
    <property type="entry name" value="PSCyt2"/>
    <property type="match status" value="1"/>
</dbReference>
<keyword evidence="3 4" id="KW-0408">Iron</keyword>
<dbReference type="GO" id="GO:0009055">
    <property type="term" value="F:electron transfer activity"/>
    <property type="evidence" value="ECO:0007669"/>
    <property type="project" value="InterPro"/>
</dbReference>
<evidence type="ECO:0000259" key="5">
    <source>
        <dbReference type="PROSITE" id="PS51007"/>
    </source>
</evidence>
<dbReference type="Pfam" id="PF07587">
    <property type="entry name" value="PSD1"/>
    <property type="match status" value="1"/>
</dbReference>
<dbReference type="EMBL" id="RYZH01000023">
    <property type="protein sequence ID" value="RUL87284.1"/>
    <property type="molecule type" value="Genomic_DNA"/>
</dbReference>
<keyword evidence="7" id="KW-1185">Reference proteome</keyword>
<evidence type="ECO:0000313" key="6">
    <source>
        <dbReference type="EMBL" id="RUL87284.1"/>
    </source>
</evidence>
<keyword evidence="1 4" id="KW-0349">Heme</keyword>
<evidence type="ECO:0000256" key="1">
    <source>
        <dbReference type="ARBA" id="ARBA00022617"/>
    </source>
</evidence>
<accession>A0A432MIT7</accession>
<evidence type="ECO:0000256" key="2">
    <source>
        <dbReference type="ARBA" id="ARBA00022723"/>
    </source>
</evidence>
<dbReference type="Pfam" id="PF07635">
    <property type="entry name" value="PSCyt1"/>
    <property type="match status" value="1"/>
</dbReference>
<reference evidence="6 7" key="1">
    <citation type="submission" date="2018-12" db="EMBL/GenBank/DDBJ databases">
        <authorList>
            <person name="Toschakov S.V."/>
        </authorList>
    </citation>
    <scope>NUCLEOTIDE SEQUENCE [LARGE SCALE GENOMIC DNA]</scope>
    <source>
        <strain evidence="6 7">GM2012</strain>
    </source>
</reference>
<evidence type="ECO:0000313" key="7">
    <source>
        <dbReference type="Proteomes" id="UP000280296"/>
    </source>
</evidence>
<proteinExistence type="predicted"/>
<dbReference type="InterPro" id="IPR022655">
    <property type="entry name" value="DUF1553"/>
</dbReference>
<dbReference type="PANTHER" id="PTHR35889:SF3">
    <property type="entry name" value="F-BOX DOMAIN-CONTAINING PROTEIN"/>
    <property type="match status" value="1"/>
</dbReference>
<dbReference type="GO" id="GO:0046872">
    <property type="term" value="F:metal ion binding"/>
    <property type="evidence" value="ECO:0007669"/>
    <property type="project" value="UniProtKB-KW"/>
</dbReference>
<feature type="domain" description="Cytochrome c" evidence="5">
    <location>
        <begin position="42"/>
        <end position="132"/>
    </location>
</feature>
<dbReference type="InterPro" id="IPR011429">
    <property type="entry name" value="Cyt_c_Planctomycete-type"/>
</dbReference>
<dbReference type="GO" id="GO:0020037">
    <property type="term" value="F:heme binding"/>
    <property type="evidence" value="ECO:0007669"/>
    <property type="project" value="InterPro"/>
</dbReference>
<evidence type="ECO:0000256" key="3">
    <source>
        <dbReference type="ARBA" id="ARBA00023004"/>
    </source>
</evidence>